<evidence type="ECO:0000313" key="1">
    <source>
        <dbReference type="EMBL" id="CAA13119.1"/>
    </source>
</evidence>
<dbReference type="EMBL" id="AJ231077">
    <property type="protein sequence ID" value="CAA13119.1"/>
    <property type="molecule type" value="Genomic_DNA"/>
</dbReference>
<protein>
    <submittedName>
        <fullName evidence="1">Z7r protein</fullName>
    </submittedName>
</protein>
<reference evidence="1" key="1">
    <citation type="submission" date="1998-07" db="EMBL/GenBank/DDBJ databases">
        <authorList>
            <person name="Fallarino A."/>
        </authorList>
    </citation>
    <scope>NUCLEOTIDE SEQUENCE</scope>
    <source>
        <strain evidence="1">Z17561</strain>
    </source>
</reference>
<accession>O87023</accession>
<sequence>MARGTPFLNKELTLHNIDRRKTKAASLFAFPKITTKNFTDTLLHVVANTAVAADKQEILQTTWGNS</sequence>
<name>O87023_VIBCL</name>
<proteinExistence type="predicted"/>
<dbReference type="AlphaFoldDB" id="O87023"/>
<gene>
    <name evidence="1" type="primary">z7r</name>
</gene>
<organism evidence="1">
    <name type="scientific">Vibrio cholerae</name>
    <dbReference type="NCBI Taxonomy" id="666"/>
    <lineage>
        <taxon>Bacteria</taxon>
        <taxon>Pseudomonadati</taxon>
        <taxon>Pseudomonadota</taxon>
        <taxon>Gammaproteobacteria</taxon>
        <taxon>Vibrionales</taxon>
        <taxon>Vibrionaceae</taxon>
        <taxon>Vibrio</taxon>
    </lineage>
</organism>